<dbReference type="SUPFAM" id="SSF56601">
    <property type="entry name" value="beta-lactamase/transpeptidase-like"/>
    <property type="match status" value="1"/>
</dbReference>
<comment type="subcellular location">
    <subcellularLocation>
        <location evidence="2">Cell membrane</location>
    </subcellularLocation>
    <subcellularLocation>
        <location evidence="1">Membrane</location>
        <topology evidence="1">Single-pass membrane protein</topology>
    </subcellularLocation>
</comment>
<evidence type="ECO:0000256" key="11">
    <source>
        <dbReference type="ARBA" id="ARBA00022989"/>
    </source>
</evidence>
<dbReference type="NCBIfam" id="TIGR03423">
    <property type="entry name" value="pbp2_mrdA"/>
    <property type="match status" value="1"/>
</dbReference>
<keyword evidence="6" id="KW-0645">Protease</keyword>
<feature type="domain" description="Penicillin-binding protein transpeptidase" evidence="14">
    <location>
        <begin position="266"/>
        <end position="597"/>
    </location>
</feature>
<evidence type="ECO:0000256" key="8">
    <source>
        <dbReference type="ARBA" id="ARBA00022801"/>
    </source>
</evidence>
<comment type="caution">
    <text evidence="16">The sequence shown here is derived from an EMBL/GenBank/DDBJ whole genome shotgun (WGS) entry which is preliminary data.</text>
</comment>
<protein>
    <submittedName>
        <fullName evidence="16">Penicillin-binding protein 2</fullName>
        <ecNumber evidence="16">3.4.16.4</ecNumber>
    </submittedName>
</protein>
<evidence type="ECO:0000259" key="14">
    <source>
        <dbReference type="Pfam" id="PF00905"/>
    </source>
</evidence>
<evidence type="ECO:0000256" key="12">
    <source>
        <dbReference type="ARBA" id="ARBA00023136"/>
    </source>
</evidence>
<keyword evidence="3" id="KW-1003">Cell membrane</keyword>
<proteinExistence type="predicted"/>
<dbReference type="GO" id="GO:0009252">
    <property type="term" value="P:peptidoglycan biosynthetic process"/>
    <property type="evidence" value="ECO:0007669"/>
    <property type="project" value="UniProtKB-KW"/>
</dbReference>
<organism evidence="16 17">
    <name type="scientific">Candidatus Paracaedimonas acanthamoebae</name>
    <dbReference type="NCBI Taxonomy" id="244581"/>
    <lineage>
        <taxon>Bacteria</taxon>
        <taxon>Pseudomonadati</taxon>
        <taxon>Pseudomonadota</taxon>
        <taxon>Alphaproteobacteria</taxon>
        <taxon>Holosporales</taxon>
        <taxon>Caedimonadaceae</taxon>
        <taxon>Candidatus Paracaedimonas</taxon>
    </lineage>
</organism>
<dbReference type="InterPro" id="IPR001460">
    <property type="entry name" value="PCN-bd_Tpept"/>
</dbReference>
<evidence type="ECO:0000256" key="9">
    <source>
        <dbReference type="ARBA" id="ARBA00022960"/>
    </source>
</evidence>
<evidence type="ECO:0000256" key="5">
    <source>
        <dbReference type="ARBA" id="ARBA00022645"/>
    </source>
</evidence>
<evidence type="ECO:0000256" key="4">
    <source>
        <dbReference type="ARBA" id="ARBA00022519"/>
    </source>
</evidence>
<dbReference type="Pfam" id="PF03717">
    <property type="entry name" value="PBP_dimer"/>
    <property type="match status" value="1"/>
</dbReference>
<dbReference type="InterPro" id="IPR017790">
    <property type="entry name" value="Penicillin-binding_protein_2"/>
</dbReference>
<dbReference type="Pfam" id="PF00905">
    <property type="entry name" value="Transpeptidase"/>
    <property type="match status" value="1"/>
</dbReference>
<evidence type="ECO:0000256" key="6">
    <source>
        <dbReference type="ARBA" id="ARBA00022670"/>
    </source>
</evidence>
<evidence type="ECO:0000256" key="13">
    <source>
        <dbReference type="ARBA" id="ARBA00023316"/>
    </source>
</evidence>
<dbReference type="GO" id="GO:0008658">
    <property type="term" value="F:penicillin binding"/>
    <property type="evidence" value="ECO:0007669"/>
    <property type="project" value="InterPro"/>
</dbReference>
<dbReference type="InterPro" id="IPR050515">
    <property type="entry name" value="Beta-lactam/transpept"/>
</dbReference>
<dbReference type="InterPro" id="IPR005311">
    <property type="entry name" value="PBP_dimer"/>
</dbReference>
<sequence>MRRFFSSSDPKLLFTRRAFLIAGAQAAGGALILGRLGYLGIFRSPHYRTLADGNRIKLHILLPRRGIIYDRHGEELAGNISSYRLTMTPAQIDNLPESLFRISELLNIDPKDSKNILKDINKHPKFTPYALKQQLSWEDVCKIEVNLPELPGVEIEAGYQRFYLEPEPFAHLIGYVQAPSDKDQDVDQRLSSLSDYRIGKVGIEKSFQNVLQGVAGYKEVEVNAKRQIVRERKKHESQNGQQLELSVSAPLQKFIYERLQQVESASVVVMDILTGEVLSLVSSPSYDTNLFVNGISQKNWDALQKNPYRALTNKAIHGLYEPGSTFKMAVLLAGLESGRVDPNFQTFCHGYIEVANHRFHCVCRGGHGVVNLKRALQVSCDVYFYEIAQKIGVEILAQMVRALGFGDKTGIEMPAERSGLVPSKQWKLEKHKQRWHIGDTILLSIGQGPVLATPLQLAQMMARLLSGKRVVPTIKKRTSAELPLFSSYSFNPKYLAMIKNGIDAVVNEVSGTAYHSRINIPGLEMGGKTGTAQVRRITKLERETRILRNEEIAWKERDHALFVGYAPIHQPRYVTAVIVEHGGWGSVVAAPIGRDALLKIQEIMIS</sequence>
<dbReference type="Gene3D" id="3.90.1310.10">
    <property type="entry name" value="Penicillin-binding protein 2a (Domain 2)"/>
    <property type="match status" value="1"/>
</dbReference>
<dbReference type="SUPFAM" id="SSF56519">
    <property type="entry name" value="Penicillin binding protein dimerisation domain"/>
    <property type="match status" value="1"/>
</dbReference>
<name>A0A8J7PVQ5_9PROT</name>
<accession>A0A8J7PVQ5</accession>
<keyword evidence="7" id="KW-0812">Transmembrane</keyword>
<dbReference type="PANTHER" id="PTHR30627:SF2">
    <property type="entry name" value="PEPTIDOGLYCAN D,D-TRANSPEPTIDASE MRDA"/>
    <property type="match status" value="1"/>
</dbReference>
<dbReference type="Gene3D" id="3.40.710.10">
    <property type="entry name" value="DD-peptidase/beta-lactamase superfamily"/>
    <property type="match status" value="1"/>
</dbReference>
<dbReference type="EC" id="3.4.16.4" evidence="16"/>
<keyword evidence="4" id="KW-0997">Cell inner membrane</keyword>
<evidence type="ECO:0000313" key="17">
    <source>
        <dbReference type="Proteomes" id="UP000664414"/>
    </source>
</evidence>
<dbReference type="GO" id="GO:0071972">
    <property type="term" value="F:peptidoglycan L,D-transpeptidase activity"/>
    <property type="evidence" value="ECO:0007669"/>
    <property type="project" value="TreeGrafter"/>
</dbReference>
<keyword evidence="9" id="KW-0133">Cell shape</keyword>
<dbReference type="Proteomes" id="UP000664414">
    <property type="component" value="Unassembled WGS sequence"/>
</dbReference>
<gene>
    <name evidence="16" type="primary">mrdA</name>
    <name evidence="16" type="ORF">J0H12_02300</name>
</gene>
<dbReference type="InterPro" id="IPR036138">
    <property type="entry name" value="PBP_dimer_sf"/>
</dbReference>
<keyword evidence="12" id="KW-0472">Membrane</keyword>
<keyword evidence="11" id="KW-1133">Transmembrane helix</keyword>
<keyword evidence="10" id="KW-0573">Peptidoglycan synthesis</keyword>
<dbReference type="EMBL" id="JAFKGL010000012">
    <property type="protein sequence ID" value="MBN9412744.1"/>
    <property type="molecule type" value="Genomic_DNA"/>
</dbReference>
<evidence type="ECO:0000256" key="3">
    <source>
        <dbReference type="ARBA" id="ARBA00022475"/>
    </source>
</evidence>
<evidence type="ECO:0000259" key="15">
    <source>
        <dbReference type="Pfam" id="PF03717"/>
    </source>
</evidence>
<evidence type="ECO:0000313" key="16">
    <source>
        <dbReference type="EMBL" id="MBN9412744.1"/>
    </source>
</evidence>
<dbReference type="GO" id="GO:0006508">
    <property type="term" value="P:proteolysis"/>
    <property type="evidence" value="ECO:0007669"/>
    <property type="project" value="UniProtKB-KW"/>
</dbReference>
<keyword evidence="5 16" id="KW-0121">Carboxypeptidase</keyword>
<dbReference type="PANTHER" id="PTHR30627">
    <property type="entry name" value="PEPTIDOGLYCAN D,D-TRANSPEPTIDASE"/>
    <property type="match status" value="1"/>
</dbReference>
<keyword evidence="13" id="KW-0961">Cell wall biogenesis/degradation</keyword>
<dbReference type="AlphaFoldDB" id="A0A8J7PVQ5"/>
<dbReference type="GO" id="GO:0005886">
    <property type="term" value="C:plasma membrane"/>
    <property type="evidence" value="ECO:0007669"/>
    <property type="project" value="UniProtKB-SubCell"/>
</dbReference>
<reference evidence="16" key="1">
    <citation type="submission" date="2021-02" db="EMBL/GenBank/DDBJ databases">
        <title>Thiocyanate and organic carbon inputs drive convergent selection for specific autotrophic Afipia and Thiobacillus strains within complex microbiomes.</title>
        <authorList>
            <person name="Huddy R.J."/>
            <person name="Sachdeva R."/>
            <person name="Kadzinga F."/>
            <person name="Kantor R.S."/>
            <person name="Harrison S.T.L."/>
            <person name="Banfield J.F."/>
        </authorList>
    </citation>
    <scope>NUCLEOTIDE SEQUENCE</scope>
    <source>
        <strain evidence="16">SCN18_10_11_15_R4_P_38_20</strain>
    </source>
</reference>
<dbReference type="GO" id="GO:0071555">
    <property type="term" value="P:cell wall organization"/>
    <property type="evidence" value="ECO:0007669"/>
    <property type="project" value="UniProtKB-KW"/>
</dbReference>
<keyword evidence="8 16" id="KW-0378">Hydrolase</keyword>
<evidence type="ECO:0000256" key="10">
    <source>
        <dbReference type="ARBA" id="ARBA00022984"/>
    </source>
</evidence>
<dbReference type="GO" id="GO:0009002">
    <property type="term" value="F:serine-type D-Ala-D-Ala carboxypeptidase activity"/>
    <property type="evidence" value="ECO:0007669"/>
    <property type="project" value="UniProtKB-EC"/>
</dbReference>
<evidence type="ECO:0000256" key="7">
    <source>
        <dbReference type="ARBA" id="ARBA00022692"/>
    </source>
</evidence>
<feature type="domain" description="Penicillin-binding protein dimerisation" evidence="15">
    <location>
        <begin position="63"/>
        <end position="231"/>
    </location>
</feature>
<dbReference type="GO" id="GO:0008360">
    <property type="term" value="P:regulation of cell shape"/>
    <property type="evidence" value="ECO:0007669"/>
    <property type="project" value="UniProtKB-KW"/>
</dbReference>
<evidence type="ECO:0000256" key="1">
    <source>
        <dbReference type="ARBA" id="ARBA00004167"/>
    </source>
</evidence>
<evidence type="ECO:0000256" key="2">
    <source>
        <dbReference type="ARBA" id="ARBA00004236"/>
    </source>
</evidence>
<dbReference type="InterPro" id="IPR012338">
    <property type="entry name" value="Beta-lactam/transpept-like"/>
</dbReference>